<accession>A0AC58MDD7</accession>
<name>A0AC58MDD7_CASCN</name>
<dbReference type="RefSeq" id="XP_073927423.1">
    <property type="nucleotide sequence ID" value="XM_074071322.1"/>
</dbReference>
<protein>
    <submittedName>
        <fullName evidence="2">Coiled-coil domain-containing protein 150</fullName>
    </submittedName>
</protein>
<sequence length="902" mass="105226">METTMCRPVLSPTQITATACEAFTVLQQRMRIIEEQTSSLSDDLIMLDCGEKRGHLEIPNNLEDPACQKVISPIQSEVICPGTKDILWKNCEFLVKRMCHLESLIQSLQLNIFLLQTEKDLNPQKTALLRDRLNAIQEEHSKDLKLLHFEVTNLRQELRDVKGEEDKAQDEVQRLTATLEIASETKDVHMSLNKEHEENAYLRAEIISLREASEKAQVEQKMITQTFQEQNLLLDAARASITSEVQTIQNEKAQLQTHLDHLIFKHNQCIQKAQDAEKKTAAQKELLESIIARLRGELEASMQETASLLEEKERFQREIDINALSQNLQTLVNENKYLADQMASLELQQVTSDCHRLAQQKVEKVLGKITESKNKLAYEKGKLQVKVKQLEELLHSSTETSLQNDHLRKLNKALEARYTQVKSILEKNEEELSQAVKDRDAALKESQKLKGDLEAFEDRENKKVGNFQRQLAEAKEDNCKVTIMLENVLASHSKMQEALEKVQVELGRRDSEIAGLKKERALNQQRVQKLEAEVDQWQARMLVVDAQHSSEMEPLKKSLDTTREDNRKLAMSLEQALQTNNHLQTKLDHIQEKLENKELERQNLETFNERMTEESKVEAELHAERIEALRKQFQTERETARKATQREVTELKKALDEANFRSVEVSRTNRELRQKLTELEKTMNSNKEKLKNQKAQIKLHLSAKTNNAQNMERMKQIETELRQMEMIKDQYQKKNYEQSLSIQRFVSEMTNLQKEMQLLAKSQYETSARNKQQELRLAAEQKLRLELENRCQELEETVRHLKKCKEATENKLKEASMESEQITANLEEAHRWFKCRFDGLQLELTKNRLQRLPREDPWLEEDQDIRHDIMPSQCALHRWETKQNLGLMSKKYHSEIEKKKCP</sequence>
<gene>
    <name evidence="2" type="primary">Ccdc150</name>
</gene>
<reference evidence="2" key="1">
    <citation type="submission" date="2025-08" db="UniProtKB">
        <authorList>
            <consortium name="RefSeq"/>
        </authorList>
    </citation>
    <scope>IDENTIFICATION</scope>
</reference>
<proteinExistence type="predicted"/>
<dbReference type="Proteomes" id="UP001732720">
    <property type="component" value="Chromosome 4"/>
</dbReference>
<keyword evidence="1" id="KW-1185">Reference proteome</keyword>
<evidence type="ECO:0000313" key="1">
    <source>
        <dbReference type="Proteomes" id="UP001732720"/>
    </source>
</evidence>
<organism evidence="1 2">
    <name type="scientific">Castor canadensis</name>
    <name type="common">American beaver</name>
    <dbReference type="NCBI Taxonomy" id="51338"/>
    <lineage>
        <taxon>Eukaryota</taxon>
        <taxon>Metazoa</taxon>
        <taxon>Chordata</taxon>
        <taxon>Craniata</taxon>
        <taxon>Vertebrata</taxon>
        <taxon>Euteleostomi</taxon>
        <taxon>Mammalia</taxon>
        <taxon>Eutheria</taxon>
        <taxon>Euarchontoglires</taxon>
        <taxon>Glires</taxon>
        <taxon>Rodentia</taxon>
        <taxon>Castorimorpha</taxon>
        <taxon>Castoridae</taxon>
        <taxon>Castor</taxon>
    </lineage>
</organism>
<evidence type="ECO:0000313" key="2">
    <source>
        <dbReference type="RefSeq" id="XP_073927423.1"/>
    </source>
</evidence>